<organism evidence="4 5">
    <name type="scientific">Juglans regia</name>
    <name type="common">English walnut</name>
    <dbReference type="NCBI Taxonomy" id="51240"/>
    <lineage>
        <taxon>Eukaryota</taxon>
        <taxon>Viridiplantae</taxon>
        <taxon>Streptophyta</taxon>
        <taxon>Embryophyta</taxon>
        <taxon>Tracheophyta</taxon>
        <taxon>Spermatophyta</taxon>
        <taxon>Magnoliopsida</taxon>
        <taxon>eudicotyledons</taxon>
        <taxon>Gunneridae</taxon>
        <taxon>Pentapetalae</taxon>
        <taxon>rosids</taxon>
        <taxon>fabids</taxon>
        <taxon>Fagales</taxon>
        <taxon>Juglandaceae</taxon>
        <taxon>Juglans</taxon>
    </lineage>
</organism>
<evidence type="ECO:0000313" key="5">
    <source>
        <dbReference type="RefSeq" id="XP_018805597.1"/>
    </source>
</evidence>
<dbReference type="Gene3D" id="6.10.140.1620">
    <property type="match status" value="1"/>
</dbReference>
<evidence type="ECO:0000256" key="2">
    <source>
        <dbReference type="ARBA" id="ARBA00025223"/>
    </source>
</evidence>
<name>A0A2I4DEN1_JUGRE</name>
<keyword evidence="4" id="KW-1185">Reference proteome</keyword>
<dbReference type="RefSeq" id="XP_018805597.1">
    <property type="nucleotide sequence ID" value="XM_018950052.2"/>
</dbReference>
<reference evidence="5" key="1">
    <citation type="submission" date="2025-08" db="UniProtKB">
        <authorList>
            <consortium name="RefSeq"/>
        </authorList>
    </citation>
    <scope>IDENTIFICATION</scope>
    <source>
        <tissue evidence="5">Leaves</tissue>
    </source>
</reference>
<gene>
    <name evidence="5" type="primary">LOC108979378</name>
</gene>
<dbReference type="PANTHER" id="PTHR10460">
    <property type="entry name" value="ABL INTERACTOR FAMILY MEMBER"/>
    <property type="match status" value="1"/>
</dbReference>
<dbReference type="KEGG" id="jre:108979378"/>
<dbReference type="InterPro" id="IPR028457">
    <property type="entry name" value="ABI"/>
</dbReference>
<sequence length="254" mass="29151">MQEYSVSAASSSSSSSFQSLEDDPRPEDIIRFEKSLQELRELRAQLHYAADYSETTFLNAKEKKMVMENTKEYICRSVVTVVDHLGTVSADLNCRISQINAFSDAELRINCLKQRLLVCEQYAHKLALSRLRWSESMRRYHRRYLSMPITTVEKACEEGSRDTDDQTDGKIIDQHELEREDVPLFLYTYTHKPSLEKGDSDLALALPVRDGLSVLSKGLNTTFHFQGVQKIGRSRKSFQGSDILSLIRRTKRTT</sequence>
<dbReference type="GeneID" id="108979378"/>
<comment type="function">
    <text evidence="2">Involved in regulation of actin and microtubule organization. Part of a WAVE complex that activates the Arp2/3 complex.</text>
</comment>
<protein>
    <submittedName>
        <fullName evidence="5">Probable protein ABIL5</fullName>
    </submittedName>
</protein>
<dbReference type="STRING" id="51240.A0A2I4DEN1"/>
<dbReference type="Proteomes" id="UP000235220">
    <property type="component" value="Chromosome 1"/>
</dbReference>
<evidence type="ECO:0000256" key="3">
    <source>
        <dbReference type="SAM" id="MobiDB-lite"/>
    </source>
</evidence>
<feature type="compositionally biased region" description="Low complexity" evidence="3">
    <location>
        <begin position="1"/>
        <end position="16"/>
    </location>
</feature>
<feature type="region of interest" description="Disordered" evidence="3">
    <location>
        <begin position="1"/>
        <end position="24"/>
    </location>
</feature>
<accession>A0A2I4DEN1</accession>
<comment type="similarity">
    <text evidence="1">Belongs to the ABI family.</text>
</comment>
<dbReference type="PANTHER" id="PTHR10460:SF11">
    <property type="entry name" value="PROTEIN ABIL5-RELATED"/>
    <property type="match status" value="1"/>
</dbReference>
<dbReference type="AlphaFoldDB" id="A0A2I4DEN1"/>
<evidence type="ECO:0000256" key="1">
    <source>
        <dbReference type="ARBA" id="ARBA00010020"/>
    </source>
</evidence>
<dbReference type="Gramene" id="Jr01_28290_p1">
    <property type="protein sequence ID" value="cds.Jr01_28290_p1"/>
    <property type="gene ID" value="Jr01_28290"/>
</dbReference>
<evidence type="ECO:0000313" key="4">
    <source>
        <dbReference type="Proteomes" id="UP000235220"/>
    </source>
</evidence>
<dbReference type="OrthoDB" id="2159336at2759"/>
<proteinExistence type="inferred from homology"/>